<keyword evidence="7" id="KW-0007">Acetylation</keyword>
<proteinExistence type="predicted"/>
<sequence>MASSLLCAVGALAVPALRACGPNEVAAVHSMASGGGVSTEDQQVTGLEREVMMAAWKGLDPYNILGPMAASGTKEDPNLVPSITN</sequence>
<keyword evidence="4" id="KW-0999">Mitochondrion inner membrane</keyword>
<evidence type="ECO:0000313" key="12">
    <source>
        <dbReference type="EMBL" id="VFV38471.1"/>
    </source>
</evidence>
<evidence type="ECO:0000313" key="13">
    <source>
        <dbReference type="Proteomes" id="UP000386466"/>
    </source>
</evidence>
<dbReference type="Proteomes" id="UP000386466">
    <property type="component" value="Unassembled WGS sequence"/>
</dbReference>
<dbReference type="Pfam" id="PF01215">
    <property type="entry name" value="COX5B"/>
    <property type="match status" value="1"/>
</dbReference>
<evidence type="ECO:0000256" key="3">
    <source>
        <dbReference type="ARBA" id="ARBA00022723"/>
    </source>
</evidence>
<evidence type="ECO:0000256" key="7">
    <source>
        <dbReference type="ARBA" id="ARBA00022990"/>
    </source>
</evidence>
<feature type="chain" id="PRO_5019726016" description="Cytochrome c oxidase subunit 5B, mitochondrial" evidence="11">
    <location>
        <begin position="20"/>
        <end position="85"/>
    </location>
</feature>
<dbReference type="AlphaFoldDB" id="A0A485NWP7"/>
<evidence type="ECO:0000256" key="6">
    <source>
        <dbReference type="ARBA" id="ARBA00022946"/>
    </source>
</evidence>
<feature type="non-terminal residue" evidence="12">
    <location>
        <position position="85"/>
    </location>
</feature>
<protein>
    <recommendedName>
        <fullName evidence="2">Cytochrome c oxidase subunit 5B, mitochondrial</fullName>
    </recommendedName>
    <alternativeName>
        <fullName evidence="10">Cytochrome c oxidase polypeptide Vb</fullName>
    </alternativeName>
</protein>
<dbReference type="SUPFAM" id="SSF57802">
    <property type="entry name" value="Rubredoxin-like"/>
    <property type="match status" value="1"/>
</dbReference>
<keyword evidence="9" id="KW-0472">Membrane</keyword>
<dbReference type="PANTHER" id="PTHR10122:SF20">
    <property type="entry name" value="CYTOCHROME C OXIDASE SUBUNIT 5B, MITOCHONDRIAL"/>
    <property type="match status" value="1"/>
</dbReference>
<evidence type="ECO:0000256" key="10">
    <source>
        <dbReference type="ARBA" id="ARBA00031048"/>
    </source>
</evidence>
<gene>
    <name evidence="12" type="ORF">LYPA_23C019765</name>
</gene>
<evidence type="ECO:0000256" key="2">
    <source>
        <dbReference type="ARBA" id="ARBA00020224"/>
    </source>
</evidence>
<organism evidence="12 13">
    <name type="scientific">Lynx pardinus</name>
    <name type="common">Iberian lynx</name>
    <name type="synonym">Felis pardina</name>
    <dbReference type="NCBI Taxonomy" id="191816"/>
    <lineage>
        <taxon>Eukaryota</taxon>
        <taxon>Metazoa</taxon>
        <taxon>Chordata</taxon>
        <taxon>Craniata</taxon>
        <taxon>Vertebrata</taxon>
        <taxon>Euteleostomi</taxon>
        <taxon>Mammalia</taxon>
        <taxon>Eutheria</taxon>
        <taxon>Laurasiatheria</taxon>
        <taxon>Carnivora</taxon>
        <taxon>Feliformia</taxon>
        <taxon>Felidae</taxon>
        <taxon>Felinae</taxon>
        <taxon>Lynx</taxon>
    </lineage>
</organism>
<feature type="signal peptide" evidence="11">
    <location>
        <begin position="1"/>
        <end position="19"/>
    </location>
</feature>
<evidence type="ECO:0000256" key="8">
    <source>
        <dbReference type="ARBA" id="ARBA00023128"/>
    </source>
</evidence>
<dbReference type="EMBL" id="CAAGRJ010026070">
    <property type="protein sequence ID" value="VFV38471.1"/>
    <property type="molecule type" value="Genomic_DNA"/>
</dbReference>
<accession>A0A485NWP7</accession>
<dbReference type="InterPro" id="IPR036972">
    <property type="entry name" value="Cyt_c_oxidase_su5b_sf"/>
</dbReference>
<evidence type="ECO:0000256" key="1">
    <source>
        <dbReference type="ARBA" id="ARBA00004273"/>
    </source>
</evidence>
<evidence type="ECO:0000256" key="4">
    <source>
        <dbReference type="ARBA" id="ARBA00022792"/>
    </source>
</evidence>
<dbReference type="Gene3D" id="2.60.11.10">
    <property type="entry name" value="Cytochrome c oxidase, subunit Vb"/>
    <property type="match status" value="1"/>
</dbReference>
<dbReference type="PANTHER" id="PTHR10122">
    <property type="entry name" value="CYTOCHROME C OXIDASE SUBUNIT 5B, MITOCHONDRIAL"/>
    <property type="match status" value="1"/>
</dbReference>
<reference evidence="12 13" key="1">
    <citation type="submission" date="2019-01" db="EMBL/GenBank/DDBJ databases">
        <authorList>
            <person name="Alioto T."/>
            <person name="Alioto T."/>
        </authorList>
    </citation>
    <scope>NUCLEOTIDE SEQUENCE [LARGE SCALE GENOMIC DNA]</scope>
</reference>
<keyword evidence="3" id="KW-0479">Metal-binding</keyword>
<dbReference type="GO" id="GO:0046872">
    <property type="term" value="F:metal ion binding"/>
    <property type="evidence" value="ECO:0007669"/>
    <property type="project" value="UniProtKB-KW"/>
</dbReference>
<keyword evidence="8" id="KW-0496">Mitochondrion</keyword>
<dbReference type="InterPro" id="IPR002124">
    <property type="entry name" value="Cyt_c_oxidase_su5b"/>
</dbReference>
<evidence type="ECO:0000256" key="9">
    <source>
        <dbReference type="ARBA" id="ARBA00023136"/>
    </source>
</evidence>
<dbReference type="GO" id="GO:0006123">
    <property type="term" value="P:mitochondrial electron transport, cytochrome c to oxygen"/>
    <property type="evidence" value="ECO:0007669"/>
    <property type="project" value="InterPro"/>
</dbReference>
<keyword evidence="5" id="KW-0862">Zinc</keyword>
<dbReference type="GO" id="GO:0005743">
    <property type="term" value="C:mitochondrial inner membrane"/>
    <property type="evidence" value="ECO:0007669"/>
    <property type="project" value="UniProtKB-SubCell"/>
</dbReference>
<keyword evidence="6" id="KW-0809">Transit peptide</keyword>
<name>A0A485NWP7_LYNPA</name>
<keyword evidence="11" id="KW-0732">Signal</keyword>
<evidence type="ECO:0000256" key="11">
    <source>
        <dbReference type="SAM" id="SignalP"/>
    </source>
</evidence>
<keyword evidence="13" id="KW-1185">Reference proteome</keyword>
<comment type="subcellular location">
    <subcellularLocation>
        <location evidence="1">Mitochondrion inner membrane</location>
    </subcellularLocation>
</comment>
<dbReference type="GO" id="GO:0045277">
    <property type="term" value="C:respiratory chain complex IV"/>
    <property type="evidence" value="ECO:0007669"/>
    <property type="project" value="InterPro"/>
</dbReference>
<evidence type="ECO:0000256" key="5">
    <source>
        <dbReference type="ARBA" id="ARBA00022833"/>
    </source>
</evidence>